<gene>
    <name evidence="2" type="ORF">B7C51_19895</name>
</gene>
<sequence>MVIWHWIVNCLIILAGIGILAFTAICFSRVYGTISFTKLQDNDNLTIEIKGLYGLVKTKIHIPIIQFVNIREGIYVKSKQVDRQIQRETSKNNEKNINKKWLKRFSLKTRLLINKTVDLQGWIKQTLKLVHCNDLRWTSYVGVGDAPQTAICTGAIWALKSTLVGFAVNLVRLETVPDLSVNPLYNRTQFMTELKIGAHVRVGSVILACIRLLNRIRKVPGGPKIWRKVLYSKST</sequence>
<dbReference type="InterPro" id="IPR021338">
    <property type="entry name" value="DUF2953"/>
</dbReference>
<proteinExistence type="predicted"/>
<keyword evidence="1" id="KW-0472">Membrane</keyword>
<evidence type="ECO:0000313" key="3">
    <source>
        <dbReference type="Proteomes" id="UP000192727"/>
    </source>
</evidence>
<keyword evidence="1" id="KW-0812">Transmembrane</keyword>
<dbReference type="AlphaFoldDB" id="A0A1V0UWY2"/>
<evidence type="ECO:0008006" key="4">
    <source>
        <dbReference type="Google" id="ProtNLM"/>
    </source>
</evidence>
<protein>
    <recommendedName>
        <fullName evidence="4">DUF2953 domain-containing protein</fullName>
    </recommendedName>
</protein>
<organism evidence="2 3">
    <name type="scientific">Paenibacillus larvae subsp. pulvifaciens</name>
    <dbReference type="NCBI Taxonomy" id="1477"/>
    <lineage>
        <taxon>Bacteria</taxon>
        <taxon>Bacillati</taxon>
        <taxon>Bacillota</taxon>
        <taxon>Bacilli</taxon>
        <taxon>Bacillales</taxon>
        <taxon>Paenibacillaceae</taxon>
        <taxon>Paenibacillus</taxon>
    </lineage>
</organism>
<evidence type="ECO:0000313" key="2">
    <source>
        <dbReference type="EMBL" id="ARF69598.1"/>
    </source>
</evidence>
<dbReference type="Pfam" id="PF11167">
    <property type="entry name" value="DUF2953"/>
    <property type="match status" value="1"/>
</dbReference>
<name>A0A1V0UWY2_9BACL</name>
<evidence type="ECO:0000256" key="1">
    <source>
        <dbReference type="SAM" id="Phobius"/>
    </source>
</evidence>
<feature type="transmembrane region" description="Helical" evidence="1">
    <location>
        <begin position="6"/>
        <end position="28"/>
    </location>
</feature>
<dbReference type="EMBL" id="CP020557">
    <property type="protein sequence ID" value="ARF69598.1"/>
    <property type="molecule type" value="Genomic_DNA"/>
</dbReference>
<dbReference type="Proteomes" id="UP000192727">
    <property type="component" value="Chromosome"/>
</dbReference>
<accession>A0A1V0UWY2</accession>
<keyword evidence="1" id="KW-1133">Transmembrane helix</keyword>
<reference evidence="2 3" key="1">
    <citation type="submission" date="2017-03" db="EMBL/GenBank/DDBJ databases">
        <title>Paenibacillus larvae genome sequencing.</title>
        <authorList>
            <person name="Dingman D.W."/>
        </authorList>
    </citation>
    <scope>NUCLEOTIDE SEQUENCE [LARGE SCALE GENOMIC DNA]</scope>
    <source>
        <strain evidence="2 3">SAG 10367</strain>
    </source>
</reference>
<dbReference type="RefSeq" id="WP_023482607.1">
    <property type="nucleotide sequence ID" value="NZ_CP020557.1"/>
</dbReference>